<dbReference type="RefSeq" id="WP_235165223.1">
    <property type="nucleotide sequence ID" value="NZ_CP098805.1"/>
</dbReference>
<keyword evidence="2" id="KW-1185">Reference proteome</keyword>
<name>A0ABY4XG96_9BACT</name>
<organism evidence="1 2">
    <name type="scientific">Dyadobacter chenhuakuii</name>
    <dbReference type="NCBI Taxonomy" id="2909339"/>
    <lineage>
        <taxon>Bacteria</taxon>
        <taxon>Pseudomonadati</taxon>
        <taxon>Bacteroidota</taxon>
        <taxon>Cytophagia</taxon>
        <taxon>Cytophagales</taxon>
        <taxon>Spirosomataceae</taxon>
        <taxon>Dyadobacter</taxon>
    </lineage>
</organism>
<reference evidence="1" key="1">
    <citation type="submission" date="2022-06" db="EMBL/GenBank/DDBJ databases">
        <title>Novel species in genus Dyadobacter.</title>
        <authorList>
            <person name="Ma C."/>
        </authorList>
    </citation>
    <scope>NUCLEOTIDE SEQUENCE</scope>
    <source>
        <strain evidence="1">CY22</strain>
    </source>
</reference>
<evidence type="ECO:0000313" key="2">
    <source>
        <dbReference type="Proteomes" id="UP001055420"/>
    </source>
</evidence>
<proteinExistence type="predicted"/>
<dbReference type="Proteomes" id="UP001055420">
    <property type="component" value="Chromosome"/>
</dbReference>
<sequence length="141" mass="15951">MKNWIGLIVMIICSSCCDTHLEVTYEYEGTVIKRVDECGISTFYYNGESRQSPKIWVEYSGINDGFSGYLVFGKNGIVTLLSGDGYFQSANNHAKKFDYRRIAAYERPAMNKGAYYIMPATNVEKKRNMNTGSGVKVTYDD</sequence>
<accession>A0ABY4XG96</accession>
<evidence type="ECO:0000313" key="1">
    <source>
        <dbReference type="EMBL" id="USJ29420.1"/>
    </source>
</evidence>
<dbReference type="EMBL" id="CP098805">
    <property type="protein sequence ID" value="USJ29420.1"/>
    <property type="molecule type" value="Genomic_DNA"/>
</dbReference>
<protein>
    <submittedName>
        <fullName evidence="1">Uncharacterized protein</fullName>
    </submittedName>
</protein>
<gene>
    <name evidence="1" type="ORF">NFI80_16215</name>
</gene>